<accession>A0A1B8GWY1</accession>
<dbReference type="Proteomes" id="UP000091956">
    <property type="component" value="Unassembled WGS sequence"/>
</dbReference>
<reference evidence="3" key="2">
    <citation type="journal article" date="2018" name="Nat. Commun.">
        <title>Extreme sensitivity to ultraviolet light in the fungal pathogen causing white-nose syndrome of bats.</title>
        <authorList>
            <person name="Palmer J.M."/>
            <person name="Drees K.P."/>
            <person name="Foster J.T."/>
            <person name="Lindner D.L."/>
        </authorList>
    </citation>
    <scope>NUCLEOTIDE SEQUENCE [LARGE SCALE GENOMIC DNA]</scope>
    <source>
        <strain evidence="3">UAMH 10579</strain>
    </source>
</reference>
<dbReference type="RefSeq" id="XP_018134066.1">
    <property type="nucleotide sequence ID" value="XM_018270892.2"/>
</dbReference>
<evidence type="ECO:0000313" key="2">
    <source>
        <dbReference type="EMBL" id="OBU00334.1"/>
    </source>
</evidence>
<sequence>MSFSNLAVTIPRPGIDTDPSTQRSSSHASIPAPAEAAFITQFGAHLPSAQYFISDNASTAIYELPPPTVSLLHAPIERVLIVHGAGTPALGMLPLAKALQASSPNLHIVLYDHFGHGLSSTPLVPHVPALFHDQIIQLLRHLKWPSAHLLGFSFGGSTITSFTALYPDLVQSLVVVAPAGLLRSATLTEEGASYLKGGAGVDEGVATDWIVDFVSGGPLIVSPDWKANFARGEISGEPIQVWEREYHKGHIPSLVAIVRDGGVFDMHQHFKKVSQSSVRRLAVVGELDDFCTEQDLRTVGFKDVVVVPRAGHGLVRQRVSEVARPIIEFWRSL</sequence>
<evidence type="ECO:0000259" key="1">
    <source>
        <dbReference type="Pfam" id="PF00561"/>
    </source>
</evidence>
<dbReference type="GeneID" id="28834755"/>
<protein>
    <recommendedName>
        <fullName evidence="1">AB hydrolase-1 domain-containing protein</fullName>
    </recommendedName>
</protein>
<dbReference type="Gene3D" id="3.40.50.1820">
    <property type="entry name" value="alpha/beta hydrolase"/>
    <property type="match status" value="1"/>
</dbReference>
<feature type="domain" description="AB hydrolase-1" evidence="1">
    <location>
        <begin position="78"/>
        <end position="185"/>
    </location>
</feature>
<reference evidence="2 3" key="1">
    <citation type="submission" date="2016-03" db="EMBL/GenBank/DDBJ databases">
        <title>Comparative genomics of Pseudogymnoascus destructans, the fungus causing white-nose syndrome of bats.</title>
        <authorList>
            <person name="Palmer J.M."/>
            <person name="Drees K.P."/>
            <person name="Foster J.T."/>
            <person name="Lindner D.L."/>
        </authorList>
    </citation>
    <scope>NUCLEOTIDE SEQUENCE [LARGE SCALE GENOMIC DNA]</scope>
    <source>
        <strain evidence="2 3">UAMH 10579</strain>
    </source>
</reference>
<dbReference type="AlphaFoldDB" id="A0A1B8GWY1"/>
<keyword evidence="3" id="KW-1185">Reference proteome</keyword>
<evidence type="ECO:0000313" key="3">
    <source>
        <dbReference type="Proteomes" id="UP000091956"/>
    </source>
</evidence>
<name>A0A1B8GWY1_9PEZI</name>
<dbReference type="SUPFAM" id="SSF53474">
    <property type="entry name" value="alpha/beta-Hydrolases"/>
    <property type="match status" value="1"/>
</dbReference>
<dbReference type="Pfam" id="PF00561">
    <property type="entry name" value="Abhydrolase_1"/>
    <property type="match status" value="1"/>
</dbReference>
<dbReference type="InterPro" id="IPR029058">
    <property type="entry name" value="AB_hydrolase_fold"/>
</dbReference>
<proteinExistence type="predicted"/>
<dbReference type="InterPro" id="IPR000073">
    <property type="entry name" value="AB_hydrolase_1"/>
</dbReference>
<gene>
    <name evidence="2" type="ORF">VE01_01369</name>
</gene>
<organism evidence="2 3">
    <name type="scientific">Pseudogymnoascus verrucosus</name>
    <dbReference type="NCBI Taxonomy" id="342668"/>
    <lineage>
        <taxon>Eukaryota</taxon>
        <taxon>Fungi</taxon>
        <taxon>Dikarya</taxon>
        <taxon>Ascomycota</taxon>
        <taxon>Pezizomycotina</taxon>
        <taxon>Leotiomycetes</taxon>
        <taxon>Thelebolales</taxon>
        <taxon>Thelebolaceae</taxon>
        <taxon>Pseudogymnoascus</taxon>
    </lineage>
</organism>
<dbReference type="PANTHER" id="PTHR43194:SF2">
    <property type="entry name" value="PEROXISOMAL MEMBRANE PROTEIN LPX1"/>
    <property type="match status" value="1"/>
</dbReference>
<dbReference type="PANTHER" id="PTHR43194">
    <property type="entry name" value="HYDROLASE ALPHA/BETA FOLD FAMILY"/>
    <property type="match status" value="1"/>
</dbReference>
<dbReference type="InterPro" id="IPR050228">
    <property type="entry name" value="Carboxylesterase_BioH"/>
</dbReference>
<dbReference type="STRING" id="342668.A0A1B8GWY1"/>
<dbReference type="EMBL" id="KV460209">
    <property type="protein sequence ID" value="OBU00334.1"/>
    <property type="molecule type" value="Genomic_DNA"/>
</dbReference>